<dbReference type="EMBL" id="AJWZ01005128">
    <property type="protein sequence ID" value="EKC63445.1"/>
    <property type="molecule type" value="Genomic_DNA"/>
</dbReference>
<proteinExistence type="predicted"/>
<feature type="transmembrane region" description="Helical" evidence="1">
    <location>
        <begin position="78"/>
        <end position="95"/>
    </location>
</feature>
<keyword evidence="1" id="KW-0472">Membrane</keyword>
<protein>
    <submittedName>
        <fullName evidence="2">BatA aerotolerance operon protein</fullName>
    </submittedName>
</protein>
<name>K1TAL1_9ZZZZ</name>
<dbReference type="Gene3D" id="3.40.50.410">
    <property type="entry name" value="von Willebrand factor, type A domain"/>
    <property type="match status" value="1"/>
</dbReference>
<accession>K1TAL1</accession>
<organism evidence="2">
    <name type="scientific">human gut metagenome</name>
    <dbReference type="NCBI Taxonomy" id="408170"/>
    <lineage>
        <taxon>unclassified sequences</taxon>
        <taxon>metagenomes</taxon>
        <taxon>organismal metagenomes</taxon>
    </lineage>
</organism>
<dbReference type="InterPro" id="IPR036465">
    <property type="entry name" value="vWFA_dom_sf"/>
</dbReference>
<keyword evidence="1" id="KW-0812">Transmembrane</keyword>
<keyword evidence="1" id="KW-1133">Transmembrane helix</keyword>
<gene>
    <name evidence="2" type="ORF">OBE_07461</name>
</gene>
<dbReference type="AlphaFoldDB" id="K1TAL1"/>
<comment type="caution">
    <text evidence="2">The sequence shown here is derived from an EMBL/GenBank/DDBJ whole genome shotgun (WGS) entry which is preliminary data.</text>
</comment>
<sequence>MGTKGLAPTPVQTPYGITYQNMPVEMDEEALKQIAETADGKYFRATNKNVLKGIFEEIDKLEKTKLTVKEFSVKEEEYTIWALMALLCLGLEIVLRHTLLKNIP</sequence>
<reference evidence="2" key="1">
    <citation type="journal article" date="2013" name="Environ. Microbiol.">
        <title>Microbiota from the distal guts of lean and obese adolescents exhibit partial functional redundancy besides clear differences in community structure.</title>
        <authorList>
            <person name="Ferrer M."/>
            <person name="Ruiz A."/>
            <person name="Lanza F."/>
            <person name="Haange S.B."/>
            <person name="Oberbach A."/>
            <person name="Till H."/>
            <person name="Bargiela R."/>
            <person name="Campoy C."/>
            <person name="Segura M.T."/>
            <person name="Richter M."/>
            <person name="von Bergen M."/>
            <person name="Seifert J."/>
            <person name="Suarez A."/>
        </authorList>
    </citation>
    <scope>NUCLEOTIDE SEQUENCE</scope>
</reference>
<evidence type="ECO:0000313" key="2">
    <source>
        <dbReference type="EMBL" id="EKC63445.1"/>
    </source>
</evidence>
<evidence type="ECO:0000256" key="1">
    <source>
        <dbReference type="SAM" id="Phobius"/>
    </source>
</evidence>